<dbReference type="Proteomes" id="UP000277424">
    <property type="component" value="Unassembled WGS sequence"/>
</dbReference>
<proteinExistence type="predicted"/>
<organism evidence="2 3">
    <name type="scientific">Oceanibaculum indicum</name>
    <dbReference type="NCBI Taxonomy" id="526216"/>
    <lineage>
        <taxon>Bacteria</taxon>
        <taxon>Pseudomonadati</taxon>
        <taxon>Pseudomonadota</taxon>
        <taxon>Alphaproteobacteria</taxon>
        <taxon>Rhodospirillales</taxon>
        <taxon>Oceanibaculaceae</taxon>
        <taxon>Oceanibaculum</taxon>
    </lineage>
</organism>
<evidence type="ECO:0000313" key="3">
    <source>
        <dbReference type="Proteomes" id="UP000277424"/>
    </source>
</evidence>
<reference evidence="2 3" key="1">
    <citation type="submission" date="2018-10" db="EMBL/GenBank/DDBJ databases">
        <title>Comparative analysis of microorganisms from saline springs in Andes Mountain Range, Colombia.</title>
        <authorList>
            <person name="Rubin E."/>
        </authorList>
    </citation>
    <scope>NUCLEOTIDE SEQUENCE [LARGE SCALE GENOMIC DNA]</scope>
    <source>
        <strain evidence="2 3">USBA 36</strain>
    </source>
</reference>
<feature type="compositionally biased region" description="Basic residues" evidence="1">
    <location>
        <begin position="66"/>
        <end position="83"/>
    </location>
</feature>
<gene>
    <name evidence="2" type="ORF">BCL74_2076</name>
</gene>
<feature type="region of interest" description="Disordered" evidence="1">
    <location>
        <begin position="61"/>
        <end position="83"/>
    </location>
</feature>
<comment type="caution">
    <text evidence="2">The sequence shown here is derived from an EMBL/GenBank/DDBJ whole genome shotgun (WGS) entry which is preliminary data.</text>
</comment>
<protein>
    <submittedName>
        <fullName evidence="2">Uncharacterized protein</fullName>
    </submittedName>
</protein>
<evidence type="ECO:0000313" key="2">
    <source>
        <dbReference type="EMBL" id="RKQ70136.1"/>
    </source>
</evidence>
<dbReference type="RefSeq" id="WP_121219742.1">
    <property type="nucleotide sequence ID" value="NZ_RBIG01000002.1"/>
</dbReference>
<evidence type="ECO:0000256" key="1">
    <source>
        <dbReference type="SAM" id="MobiDB-lite"/>
    </source>
</evidence>
<name>A0A420WGP1_9PROT</name>
<dbReference type="EMBL" id="RBIG01000002">
    <property type="protein sequence ID" value="RKQ70136.1"/>
    <property type="molecule type" value="Genomic_DNA"/>
</dbReference>
<accession>A0A420WGP1</accession>
<dbReference type="AlphaFoldDB" id="A0A420WGP1"/>
<sequence>MSGGKKNLRLIKVAKAIANARADRLLADHPPAVREFAVQEGWLVSEEEARAAIQADQQYRRDRLARNRRRHEAKATARVRGHG</sequence>